<dbReference type="SUPFAM" id="SSF54695">
    <property type="entry name" value="POZ domain"/>
    <property type="match status" value="1"/>
</dbReference>
<comment type="caution">
    <text evidence="2">The sequence shown here is derived from an EMBL/GenBank/DDBJ whole genome shotgun (WGS) entry which is preliminary data.</text>
</comment>
<dbReference type="Pfam" id="PF00651">
    <property type="entry name" value="BTB"/>
    <property type="match status" value="1"/>
</dbReference>
<evidence type="ECO:0000259" key="1">
    <source>
        <dbReference type="PROSITE" id="PS50097"/>
    </source>
</evidence>
<gene>
    <name evidence="2" type="ORF">GLOIN_2v1882103</name>
</gene>
<organism evidence="2 3">
    <name type="scientific">Rhizophagus irregularis (strain DAOM 181602 / DAOM 197198 / MUCL 43194)</name>
    <name type="common">Arbuscular mycorrhizal fungus</name>
    <name type="synonym">Glomus intraradices</name>
    <dbReference type="NCBI Taxonomy" id="747089"/>
    <lineage>
        <taxon>Eukaryota</taxon>
        <taxon>Fungi</taxon>
        <taxon>Fungi incertae sedis</taxon>
        <taxon>Mucoromycota</taxon>
        <taxon>Glomeromycotina</taxon>
        <taxon>Glomeromycetes</taxon>
        <taxon>Glomerales</taxon>
        <taxon>Glomeraceae</taxon>
        <taxon>Rhizophagus</taxon>
    </lineage>
</organism>
<reference evidence="2 3" key="1">
    <citation type="journal article" date="2013" name="Proc. Natl. Acad. Sci. U.S.A.">
        <title>Genome of an arbuscular mycorrhizal fungus provides insight into the oldest plant symbiosis.</title>
        <authorList>
            <person name="Tisserant E."/>
            <person name="Malbreil M."/>
            <person name="Kuo A."/>
            <person name="Kohler A."/>
            <person name="Symeonidi A."/>
            <person name="Balestrini R."/>
            <person name="Charron P."/>
            <person name="Duensing N."/>
            <person name="Frei Dit Frey N."/>
            <person name="Gianinazzi-Pearson V."/>
            <person name="Gilbert L.B."/>
            <person name="Handa Y."/>
            <person name="Herr J.R."/>
            <person name="Hijri M."/>
            <person name="Koul R."/>
            <person name="Kawaguchi M."/>
            <person name="Krajinski F."/>
            <person name="Lammers P.J."/>
            <person name="Masclaux F.G."/>
            <person name="Murat C."/>
            <person name="Morin E."/>
            <person name="Ndikumana S."/>
            <person name="Pagni M."/>
            <person name="Petitpierre D."/>
            <person name="Requena N."/>
            <person name="Rosikiewicz P."/>
            <person name="Riley R."/>
            <person name="Saito K."/>
            <person name="San Clemente H."/>
            <person name="Shapiro H."/>
            <person name="van Tuinen D."/>
            <person name="Becard G."/>
            <person name="Bonfante P."/>
            <person name="Paszkowski U."/>
            <person name="Shachar-Hill Y.Y."/>
            <person name="Tuskan G.A."/>
            <person name="Young P.W."/>
            <person name="Sanders I.R."/>
            <person name="Henrissat B."/>
            <person name="Rensing S.A."/>
            <person name="Grigoriev I.V."/>
            <person name="Corradi N."/>
            <person name="Roux C."/>
            <person name="Martin F."/>
        </authorList>
    </citation>
    <scope>NUCLEOTIDE SEQUENCE [LARGE SCALE GENOMIC DNA]</scope>
    <source>
        <strain evidence="2 3">DAOM 197198</strain>
    </source>
</reference>
<dbReference type="CDD" id="cd18186">
    <property type="entry name" value="BTB_POZ_ZBTB_KLHL-like"/>
    <property type="match status" value="1"/>
</dbReference>
<dbReference type="Gene3D" id="3.30.710.10">
    <property type="entry name" value="Potassium Channel Kv1.1, Chain A"/>
    <property type="match status" value="1"/>
</dbReference>
<reference evidence="2 3" key="2">
    <citation type="journal article" date="2018" name="New Phytol.">
        <title>High intraspecific genome diversity in the model arbuscular mycorrhizal symbiont Rhizophagus irregularis.</title>
        <authorList>
            <person name="Chen E.C.H."/>
            <person name="Morin E."/>
            <person name="Beaudet D."/>
            <person name="Noel J."/>
            <person name="Yildirir G."/>
            <person name="Ndikumana S."/>
            <person name="Charron P."/>
            <person name="St-Onge C."/>
            <person name="Giorgi J."/>
            <person name="Kruger M."/>
            <person name="Marton T."/>
            <person name="Ropars J."/>
            <person name="Grigoriev I.V."/>
            <person name="Hainaut M."/>
            <person name="Henrissat B."/>
            <person name="Roux C."/>
            <person name="Martin F."/>
            <person name="Corradi N."/>
        </authorList>
    </citation>
    <scope>NUCLEOTIDE SEQUENCE [LARGE SCALE GENOMIC DNA]</scope>
    <source>
        <strain evidence="2 3">DAOM 197198</strain>
    </source>
</reference>
<keyword evidence="3" id="KW-1185">Reference proteome</keyword>
<name>A0A2P4PDL7_RHIID</name>
<feature type="domain" description="BTB" evidence="1">
    <location>
        <begin position="9"/>
        <end position="82"/>
    </location>
</feature>
<proteinExistence type="predicted"/>
<protein>
    <recommendedName>
        <fullName evidence="1">BTB domain-containing protein</fullName>
    </recommendedName>
</protein>
<dbReference type="Proteomes" id="UP000018888">
    <property type="component" value="Unassembled WGS sequence"/>
</dbReference>
<dbReference type="AlphaFoldDB" id="A0A2P4PDL7"/>
<dbReference type="InterPro" id="IPR000210">
    <property type="entry name" value="BTB/POZ_dom"/>
</dbReference>
<dbReference type="PROSITE" id="PS50097">
    <property type="entry name" value="BTB"/>
    <property type="match status" value="1"/>
</dbReference>
<dbReference type="EMBL" id="AUPC02000266">
    <property type="protein sequence ID" value="POG63484.1"/>
    <property type="molecule type" value="Genomic_DNA"/>
</dbReference>
<sequence>MKNYLKLIKDMTLLFTLVKMKLKYMHIHLFYVFRSQYFRAAFSDEWANKKDGKFILNKPNISPQILTIILRFIYCGRINLTELQGPEILKLLIAVD</sequence>
<accession>A0A2P4PDL7</accession>
<evidence type="ECO:0000313" key="3">
    <source>
        <dbReference type="Proteomes" id="UP000018888"/>
    </source>
</evidence>
<evidence type="ECO:0000313" key="2">
    <source>
        <dbReference type="EMBL" id="POG63484.1"/>
    </source>
</evidence>
<dbReference type="InterPro" id="IPR011333">
    <property type="entry name" value="SKP1/BTB/POZ_sf"/>
</dbReference>